<dbReference type="Proteomes" id="UP001465331">
    <property type="component" value="Unassembled WGS sequence"/>
</dbReference>
<reference evidence="2 3" key="1">
    <citation type="submission" date="2024-06" db="EMBL/GenBank/DDBJ databases">
        <authorList>
            <person name="Li Z."/>
            <person name="Jiang Y."/>
        </authorList>
    </citation>
    <scope>NUCLEOTIDE SEQUENCE [LARGE SCALE GENOMIC DNA]</scope>
    <source>
        <strain evidence="2 3">HSW-8</strain>
    </source>
</reference>
<gene>
    <name evidence="2" type="ORF">ABSH63_07405</name>
</gene>
<evidence type="ECO:0008006" key="4">
    <source>
        <dbReference type="Google" id="ProtNLM"/>
    </source>
</evidence>
<comment type="caution">
    <text evidence="2">The sequence shown here is derived from an EMBL/GenBank/DDBJ whole genome shotgun (WGS) entry which is preliminary data.</text>
</comment>
<evidence type="ECO:0000313" key="3">
    <source>
        <dbReference type="Proteomes" id="UP001465331"/>
    </source>
</evidence>
<sequence length="281" mass="29388">MDGPRVRGLQVRLGAAAALAAVVGACGSQIDALDVPVVRPPSPAPAGIYGGTLSSVADDRTLAVTALVSPERIFAFDEDGELIASGRYETSGRDLNWQARGFQRREAPPAGDDGEAPGDTPAPGETVRRLAITATGGFDPEARILMSYAASVEGESDVIDSGNISWSYARAQYERRSDLPLVAGTWVNEDNFGTATASFSISEGGDLFGQDADGCNYSGRLSLIDQKFNLYGASLRIQCSGTPSPRLESGLATLRRAGTDEMLVIVTTSASSATLLRLNPG</sequence>
<protein>
    <recommendedName>
        <fullName evidence="4">META domain-containing protein</fullName>
    </recommendedName>
</protein>
<accession>A0ABV2A9L0</accession>
<proteinExistence type="predicted"/>
<dbReference type="EMBL" id="JBEPIJ010000006">
    <property type="protein sequence ID" value="MES0873824.1"/>
    <property type="molecule type" value="Genomic_DNA"/>
</dbReference>
<evidence type="ECO:0000256" key="1">
    <source>
        <dbReference type="SAM" id="MobiDB-lite"/>
    </source>
</evidence>
<organism evidence="2 3">
    <name type="scientific">Sinimarinibacterium thermocellulolyticum</name>
    <dbReference type="NCBI Taxonomy" id="3170016"/>
    <lineage>
        <taxon>Bacteria</taxon>
        <taxon>Pseudomonadati</taxon>
        <taxon>Pseudomonadota</taxon>
        <taxon>Gammaproteobacteria</taxon>
        <taxon>Nevskiales</taxon>
        <taxon>Nevskiaceae</taxon>
        <taxon>Sinimarinibacterium</taxon>
    </lineage>
</organism>
<name>A0ABV2A9L0_9GAMM</name>
<keyword evidence="3" id="KW-1185">Reference proteome</keyword>
<evidence type="ECO:0000313" key="2">
    <source>
        <dbReference type="EMBL" id="MES0873824.1"/>
    </source>
</evidence>
<dbReference type="PROSITE" id="PS51257">
    <property type="entry name" value="PROKAR_LIPOPROTEIN"/>
    <property type="match status" value="1"/>
</dbReference>
<feature type="region of interest" description="Disordered" evidence="1">
    <location>
        <begin position="105"/>
        <end position="125"/>
    </location>
</feature>